<accession>A0AA48GSA8</accession>
<dbReference type="RefSeq" id="WP_316413728.1">
    <property type="nucleotide sequence ID" value="NZ_AP027080.1"/>
</dbReference>
<dbReference type="EMBL" id="AP027080">
    <property type="protein sequence ID" value="BDU70831.1"/>
    <property type="molecule type" value="Genomic_DNA"/>
</dbReference>
<gene>
    <name evidence="2" type="ORF">METEAL_00050</name>
</gene>
<feature type="transmembrane region" description="Helical" evidence="1">
    <location>
        <begin position="20"/>
        <end position="38"/>
    </location>
</feature>
<name>A0AA48GSA8_9BACT</name>
<keyword evidence="1" id="KW-1133">Transmembrane helix</keyword>
<keyword evidence="1" id="KW-0812">Transmembrane</keyword>
<organism evidence="2 3">
    <name type="scientific">Mesoterricola silvestris</name>
    <dbReference type="NCBI Taxonomy" id="2927979"/>
    <lineage>
        <taxon>Bacteria</taxon>
        <taxon>Pseudomonadati</taxon>
        <taxon>Acidobacteriota</taxon>
        <taxon>Holophagae</taxon>
        <taxon>Holophagales</taxon>
        <taxon>Holophagaceae</taxon>
        <taxon>Mesoterricola</taxon>
    </lineage>
</organism>
<reference evidence="3" key="1">
    <citation type="journal article" date="2023" name="Int. J. Syst. Evol. Microbiol.">
        <title>Mesoterricola silvestris gen. nov., sp. nov., Mesoterricola sediminis sp. nov., Geothrix oryzae sp. nov., Geothrix edaphica sp. nov., Geothrix rubra sp. nov., and Geothrix limicola sp. nov., six novel members of Acidobacteriota isolated from soils.</title>
        <authorList>
            <person name="Itoh H."/>
            <person name="Sugisawa Y."/>
            <person name="Mise K."/>
            <person name="Xu Z."/>
            <person name="Kuniyasu M."/>
            <person name="Ushijima N."/>
            <person name="Kawano K."/>
            <person name="Kobayashi E."/>
            <person name="Shiratori Y."/>
            <person name="Masuda Y."/>
            <person name="Senoo K."/>
        </authorList>
    </citation>
    <scope>NUCLEOTIDE SEQUENCE [LARGE SCALE GENOMIC DNA]</scope>
    <source>
        <strain evidence="3">W79</strain>
    </source>
</reference>
<keyword evidence="1" id="KW-0472">Membrane</keyword>
<dbReference type="Proteomes" id="UP001238179">
    <property type="component" value="Chromosome"/>
</dbReference>
<dbReference type="KEGG" id="msil:METEAL_00050"/>
<evidence type="ECO:0000313" key="3">
    <source>
        <dbReference type="Proteomes" id="UP001238179"/>
    </source>
</evidence>
<dbReference type="AlphaFoldDB" id="A0AA48GSA8"/>
<evidence type="ECO:0000313" key="2">
    <source>
        <dbReference type="EMBL" id="BDU70831.1"/>
    </source>
</evidence>
<keyword evidence="3" id="KW-1185">Reference proteome</keyword>
<proteinExistence type="predicted"/>
<sequence length="42" mass="4588">MHFHAPFHPFQHHPMIPAAYVANLVLILLGILVALLMGPSAT</sequence>
<evidence type="ECO:0000256" key="1">
    <source>
        <dbReference type="SAM" id="Phobius"/>
    </source>
</evidence>
<protein>
    <submittedName>
        <fullName evidence="2">Uncharacterized protein</fullName>
    </submittedName>
</protein>